<comment type="caution">
    <text evidence="1">The sequence shown here is derived from an EMBL/GenBank/DDBJ whole genome shotgun (WGS) entry which is preliminary data.</text>
</comment>
<dbReference type="GeneID" id="93357724"/>
<name>A0A7W5GQ06_9ACTN</name>
<dbReference type="Proteomes" id="UP000530850">
    <property type="component" value="Unassembled WGS sequence"/>
</dbReference>
<proteinExistence type="predicted"/>
<dbReference type="RefSeq" id="WP_161555341.1">
    <property type="nucleotide sequence ID" value="NZ_CANPEU010000002.1"/>
</dbReference>
<dbReference type="EMBL" id="JACHYA010000006">
    <property type="protein sequence ID" value="MBB3171885.1"/>
    <property type="molecule type" value="Genomic_DNA"/>
</dbReference>
<protein>
    <submittedName>
        <fullName evidence="1">Uncharacterized protein</fullName>
    </submittedName>
</protein>
<accession>A0A7W5GQ06</accession>
<gene>
    <name evidence="1" type="ORF">FHR31_001716</name>
</gene>
<evidence type="ECO:0000313" key="2">
    <source>
        <dbReference type="Proteomes" id="UP000530850"/>
    </source>
</evidence>
<dbReference type="AlphaFoldDB" id="A0A7W5GQ06"/>
<reference evidence="1 2" key="1">
    <citation type="submission" date="2020-08" db="EMBL/GenBank/DDBJ databases">
        <title>Sequencing the genomes of 1000 actinobacteria strains.</title>
        <authorList>
            <person name="Klenk H.-P."/>
        </authorList>
    </citation>
    <scope>NUCLEOTIDE SEQUENCE [LARGE SCALE GENOMIC DNA]</scope>
    <source>
        <strain evidence="1 2">DSM 22242</strain>
    </source>
</reference>
<evidence type="ECO:0000313" key="1">
    <source>
        <dbReference type="EMBL" id="MBB3171885.1"/>
    </source>
</evidence>
<sequence>MKSVEAEALPFDLSTENLPPCDAIASIALKAPLDEDGVPVLPGAWDNEDE</sequence>
<organism evidence="1 2">
    <name type="scientific">Parvibacter caecicola</name>
    <dbReference type="NCBI Taxonomy" id="747645"/>
    <lineage>
        <taxon>Bacteria</taxon>
        <taxon>Bacillati</taxon>
        <taxon>Actinomycetota</taxon>
        <taxon>Coriobacteriia</taxon>
        <taxon>Coriobacteriales</taxon>
        <taxon>Coriobacteriaceae</taxon>
        <taxon>Parvibacter</taxon>
    </lineage>
</organism>